<dbReference type="InterPro" id="IPR011990">
    <property type="entry name" value="TPR-like_helical_dom_sf"/>
</dbReference>
<evidence type="ECO:0000313" key="5">
    <source>
        <dbReference type="Proteomes" id="UP000050792"/>
    </source>
</evidence>
<sequence length="1685" mass="196679">MVGFKIANNKSVAVIKMDETQVGTFPSKSKQHNDNLTSTVLTHRIQANLNVLKCKLGLDLVNKSRLYQDKKDDFAFNESKPFVLKFIEQKNKLFRSQVNLEKINDAHINTMSQDGNSSIEKRRSLPKLKHTDHSLAIIPKTGTVNKLATDYQVKQQYPNKMTYEPSNECNSANQIHLLFNNHNDIHDQLKIISYFKGKQLKYQANYPNTNSNLLKVDKTKKLPNLIKLNPIEEIVVSDYQDGDFTTTGILGQNKFDYSLIKNTTNKNTMKRKDSTNSISEKVPFLCSNTTKKCCTYGIREPIEPWFPLDSLFIESNKMNQNVTSYLRLNRSKSCDTKYVNNSKLPFKSESNLYHSSPNLMNQSFGDLVINQNFSSLLNELTQQRKLILDMEDQTASNLEERISPGYCTPSGKNKVLTMIHSNNDGLVHPSNHVNDLEISYHTESVNRVGNHGNKIDQYLNNQPISIKQFIHLNSSDLLLLLSSSSSKINNDKNYLQIDWNKIIQKLPKNIESILKYFGSTKQDQFMNIKLVTNEIENLTQEINKNSSTRLGFDLCRRGALYRKIGRLQDAKADLLRSIQLESKLSSAHWNIHFIYLLEGKTKEALYHLEQCMKYANIIEPIQNTTYNHNISSSTTTINTTDSSKTISSIQSFNTNFNQLYYNILNSKALIYSILNDSTMEMETWTKLIHYNPTYELAYEKRANLYLKLKMYQQAYTDFMKILYLNPKSFNAQFQCGLYKFHMNDWRKAITYFQMVLVHKPSHYEARYYLARCLIKLSNYNKALAELTASLYYQPIYYKALFTRGCLLTKACPLQSLRDLTLCIYIGNKKYQTMALIQRGLILYQLKKYKMALNDFQTVLTYNVDHLYTDIYRLIGLTYIQLNQPNRAIEVYTEGINKQIIPNINILLCRSEAYYQLNQFNKAIFDLQRVIHLSPHLENHYLLFANYLHKLANTQLVQRSIQQYLSLAESDKHKQVEQMALAYYYLNRYKEAEIVLLEDLKHQPVFNKTLLLGLILDKQNKTKDSIELLINSINQLRCTKSEKAEIYNHLGQYYMKIGNYLSAIHAFTTFIQSNPHRPHVYLYRAQSACRLIALQHQGETILPDNFNDNVLDDISQALVLIHSNKSSVNPIHFNGPIKYVNIIDQCLLTRIIYFGINQRYTKAILNCNEIIHRRPEWTRIWIYRGVFKYLLKTYDFCEADLNIAIEKDQRSSLAYYHRGLCHQIYNKWDEAIEDYHYAIQYGTLYGSIQLYSFINRSIIYIEKYQDYHKAINDLYQAKMIMDKLMGCTYDHDNNSETTKMISELLFKLMYTIGICHQRLDMYTEAEQILHQLTIQQPDFLKGHIAYANCLMDYEGYNIKMGINHSMNLWNQALSVYEFALKMDELNLEASIGLSMCLQVLGRLNDALKQITHTLNIYYDYQESNSNEFIDKKQNPSSNNQNRILADAYDCRAIIYLQLGRPQCAIDDLTVAIRLNHYSAKYLVNRGVAYFRNHQLMPAMIDFKNAIQLDSTNHLAYYHQSLIYLHHGQIEQSETIINILLNYNNQSICLDPSSWLLRSIIRLIKYQSKNSDRHHHHHNDDDGDQLLKEALNDIRQAEQLILPKLNDQLTCWPHLHYTKGQILYQLKKYKEAEEEFTKALSLLPSNKYFYEIRCKCREEMYRTGLSNSYENVLTDYRLSLLANDCTI</sequence>
<dbReference type="PANTHER" id="PTHR44858">
    <property type="entry name" value="TETRATRICOPEPTIDE REPEAT PROTEIN 6"/>
    <property type="match status" value="1"/>
</dbReference>
<name>A0AA85FCQ0_9TREM</name>
<keyword evidence="4" id="KW-0175">Coiled coil</keyword>
<dbReference type="Gene3D" id="1.25.40.10">
    <property type="entry name" value="Tetratricopeptide repeat domain"/>
    <property type="match status" value="9"/>
</dbReference>
<feature type="repeat" description="TPR" evidence="3">
    <location>
        <begin position="695"/>
        <end position="728"/>
    </location>
</feature>
<organism evidence="5 6">
    <name type="scientific">Schistosoma rodhaini</name>
    <dbReference type="NCBI Taxonomy" id="6188"/>
    <lineage>
        <taxon>Eukaryota</taxon>
        <taxon>Metazoa</taxon>
        <taxon>Spiralia</taxon>
        <taxon>Lophotrochozoa</taxon>
        <taxon>Platyhelminthes</taxon>
        <taxon>Trematoda</taxon>
        <taxon>Digenea</taxon>
        <taxon>Strigeidida</taxon>
        <taxon>Schistosomatoidea</taxon>
        <taxon>Schistosomatidae</taxon>
        <taxon>Schistosoma</taxon>
    </lineage>
</organism>
<dbReference type="Pfam" id="PF07719">
    <property type="entry name" value="TPR_2"/>
    <property type="match status" value="1"/>
</dbReference>
<reference evidence="5" key="1">
    <citation type="submission" date="2022-06" db="EMBL/GenBank/DDBJ databases">
        <authorList>
            <person name="Berger JAMES D."/>
            <person name="Berger JAMES D."/>
        </authorList>
    </citation>
    <scope>NUCLEOTIDE SEQUENCE [LARGE SCALE GENOMIC DNA]</scope>
</reference>
<dbReference type="Pfam" id="PF12895">
    <property type="entry name" value="ANAPC3"/>
    <property type="match status" value="1"/>
</dbReference>
<evidence type="ECO:0000313" key="6">
    <source>
        <dbReference type="WBParaSite" id="SRDH1_45670.2"/>
    </source>
</evidence>
<evidence type="ECO:0000256" key="4">
    <source>
        <dbReference type="SAM" id="Coils"/>
    </source>
</evidence>
<dbReference type="Pfam" id="PF13181">
    <property type="entry name" value="TPR_8"/>
    <property type="match status" value="1"/>
</dbReference>
<dbReference type="Proteomes" id="UP000050792">
    <property type="component" value="Unassembled WGS sequence"/>
</dbReference>
<proteinExistence type="predicted"/>
<dbReference type="PROSITE" id="PS50005">
    <property type="entry name" value="TPR"/>
    <property type="match status" value="5"/>
</dbReference>
<reference evidence="6" key="2">
    <citation type="submission" date="2023-11" db="UniProtKB">
        <authorList>
            <consortium name="WormBaseParasite"/>
        </authorList>
    </citation>
    <scope>IDENTIFICATION</scope>
</reference>
<evidence type="ECO:0000256" key="3">
    <source>
        <dbReference type="PROSITE-ProRule" id="PRU00339"/>
    </source>
</evidence>
<evidence type="ECO:0000256" key="1">
    <source>
        <dbReference type="ARBA" id="ARBA00022737"/>
    </source>
</evidence>
<feature type="repeat" description="TPR" evidence="3">
    <location>
        <begin position="1478"/>
        <end position="1511"/>
    </location>
</feature>
<dbReference type="SUPFAM" id="SSF48452">
    <property type="entry name" value="TPR-like"/>
    <property type="match status" value="6"/>
</dbReference>
<keyword evidence="5" id="KW-1185">Reference proteome</keyword>
<feature type="coiled-coil region" evidence="4">
    <location>
        <begin position="521"/>
        <end position="548"/>
    </location>
</feature>
<dbReference type="SMART" id="SM00028">
    <property type="entry name" value="TPR"/>
    <property type="match status" value="20"/>
</dbReference>
<dbReference type="InterPro" id="IPR013105">
    <property type="entry name" value="TPR_2"/>
</dbReference>
<evidence type="ECO:0000256" key="2">
    <source>
        <dbReference type="ARBA" id="ARBA00022803"/>
    </source>
</evidence>
<accession>A0AA85FCQ0</accession>
<feature type="repeat" description="TPR" evidence="3">
    <location>
        <begin position="1043"/>
        <end position="1076"/>
    </location>
</feature>
<protein>
    <recommendedName>
        <fullName evidence="7">UDP-N-acetylglucosamine--peptide N-acetylglucosaminyltransferase SPINDLY</fullName>
    </recommendedName>
</protein>
<evidence type="ECO:0008006" key="7">
    <source>
        <dbReference type="Google" id="ProtNLM"/>
    </source>
</evidence>
<keyword evidence="1" id="KW-0677">Repeat</keyword>
<dbReference type="WBParaSite" id="SRDH1_45670.2">
    <property type="protein sequence ID" value="SRDH1_45670.2"/>
    <property type="gene ID" value="SRDH1_45670"/>
</dbReference>
<dbReference type="InterPro" id="IPR050498">
    <property type="entry name" value="Ycf3"/>
</dbReference>
<dbReference type="PANTHER" id="PTHR44858:SF1">
    <property type="entry name" value="UDP-N-ACETYLGLUCOSAMINE--PEPTIDE N-ACETYLGLUCOSAMINYLTRANSFERASE SPINDLY-RELATED"/>
    <property type="match status" value="1"/>
</dbReference>
<feature type="repeat" description="TPR" evidence="3">
    <location>
        <begin position="1611"/>
        <end position="1644"/>
    </location>
</feature>
<feature type="repeat" description="TPR" evidence="3">
    <location>
        <begin position="903"/>
        <end position="936"/>
    </location>
</feature>
<dbReference type="InterPro" id="IPR019734">
    <property type="entry name" value="TPR_rpt"/>
</dbReference>
<keyword evidence="2 3" id="KW-0802">TPR repeat</keyword>